<keyword evidence="3" id="KW-1185">Reference proteome</keyword>
<dbReference type="EMBL" id="MSIE01000050">
    <property type="protein sequence ID" value="OLF14687.1"/>
    <property type="molecule type" value="Genomic_DNA"/>
</dbReference>
<feature type="domain" description="FAD-dependent urate hydroxylase HpyO/Asp monooxygenase CreE-like FAD/NAD(P)-binding" evidence="1">
    <location>
        <begin position="23"/>
        <end position="186"/>
    </location>
</feature>
<dbReference type="InterPro" id="IPR038732">
    <property type="entry name" value="HpyO/CreE_NAD-binding"/>
</dbReference>
<sequence length="648" mass="69889">MIDEGPAPEEVGARGDADPYRVAVVGSGPRGIAVLERLAARLAARPPARPVELHVLDAVEVGCGRIWRTDQPSWFMMNTVAGEVTMFSGPADGRRARPGHGPTLAQWWASVDPDCPGPDGYAPRALYGRYLRFVLDTVEAGLPASVALHRLRTEVVDLVPDHDGYLLATAGGTRVRADRVLLATGHPRPRLDTEQQRLADFAATRPGLRYLRGDSASDMPLGEIQPGETVGVVGLGLSFYDVMVALTIGRGGRFEPAGEGRLRFVPSGEEPVLVAGSRAGVPILARGRNQKTATHTYTPRVFTTDRVRELRRAGRIDLRADLIGLLETEMRLVYYATALRLRFGAEVAERFTEQAVAAAGDGPARDTTARLAAAFGVDDLPELDLHEWSRPLEGRWFADPELFHAELLDLIDADLRDAEAGTVDGPRKAACDVLRDTRQVLREAVDFAGLTPASHRFDLVEWFTPLASFLAAGPPLVRLRQVRALIECGVLRVLGPSVRFGTDPAAGRFAAWSPRVGGSRVLLDGVLDARIPQQCLWRDTAELTRRLHARGLLTSFVNTDGGTAFDTGGAAVTQAPYHPVGTDGQADPGIYVLGIPTEHTRWFTQVGSGRPGRWTAFTRDADAIAEDVLSGVASGTRHQTPAGAGEAR</sequence>
<comment type="caution">
    <text evidence="2">The sequence shown here is derived from an EMBL/GenBank/DDBJ whole genome shotgun (WGS) entry which is preliminary data.</text>
</comment>
<dbReference type="Pfam" id="PF13454">
    <property type="entry name" value="NAD_binding_9"/>
    <property type="match status" value="1"/>
</dbReference>
<evidence type="ECO:0000313" key="3">
    <source>
        <dbReference type="Proteomes" id="UP000185596"/>
    </source>
</evidence>
<dbReference type="OrthoDB" id="3653265at2"/>
<protein>
    <recommendedName>
        <fullName evidence="1">FAD-dependent urate hydroxylase HpyO/Asp monooxygenase CreE-like FAD/NAD(P)-binding domain-containing protein</fullName>
    </recommendedName>
</protein>
<dbReference type="InterPro" id="IPR052189">
    <property type="entry name" value="L-asp_N-monooxygenase_NS-form"/>
</dbReference>
<organism evidence="2 3">
    <name type="scientific">Actinophytocola xanthii</name>
    <dbReference type="NCBI Taxonomy" id="1912961"/>
    <lineage>
        <taxon>Bacteria</taxon>
        <taxon>Bacillati</taxon>
        <taxon>Actinomycetota</taxon>
        <taxon>Actinomycetes</taxon>
        <taxon>Pseudonocardiales</taxon>
        <taxon>Pseudonocardiaceae</taxon>
    </lineage>
</organism>
<dbReference type="AlphaFoldDB" id="A0A1Q8CJZ8"/>
<proteinExistence type="predicted"/>
<dbReference type="SUPFAM" id="SSF51905">
    <property type="entry name" value="FAD/NAD(P)-binding domain"/>
    <property type="match status" value="1"/>
</dbReference>
<evidence type="ECO:0000259" key="1">
    <source>
        <dbReference type="Pfam" id="PF13454"/>
    </source>
</evidence>
<dbReference type="Gene3D" id="3.50.50.60">
    <property type="entry name" value="FAD/NAD(P)-binding domain"/>
    <property type="match status" value="1"/>
</dbReference>
<dbReference type="RefSeq" id="WP_075128324.1">
    <property type="nucleotide sequence ID" value="NZ_MSIE01000050.1"/>
</dbReference>
<evidence type="ECO:0000313" key="2">
    <source>
        <dbReference type="EMBL" id="OLF14687.1"/>
    </source>
</evidence>
<reference evidence="2 3" key="1">
    <citation type="submission" date="2016-12" db="EMBL/GenBank/DDBJ databases">
        <title>The draft genome sequence of Actinophytocola sp. 11-183.</title>
        <authorList>
            <person name="Wang W."/>
            <person name="Yuan L."/>
        </authorList>
    </citation>
    <scope>NUCLEOTIDE SEQUENCE [LARGE SCALE GENOMIC DNA]</scope>
    <source>
        <strain evidence="2 3">11-183</strain>
    </source>
</reference>
<dbReference type="STRING" id="1912961.BU204_25690"/>
<accession>A0A1Q8CJZ8</accession>
<dbReference type="PANTHER" id="PTHR40254:SF1">
    <property type="entry name" value="BLR0577 PROTEIN"/>
    <property type="match status" value="1"/>
</dbReference>
<name>A0A1Q8CJZ8_9PSEU</name>
<dbReference type="InterPro" id="IPR036188">
    <property type="entry name" value="FAD/NAD-bd_sf"/>
</dbReference>
<dbReference type="Proteomes" id="UP000185596">
    <property type="component" value="Unassembled WGS sequence"/>
</dbReference>
<dbReference type="PANTHER" id="PTHR40254">
    <property type="entry name" value="BLR0577 PROTEIN"/>
    <property type="match status" value="1"/>
</dbReference>
<gene>
    <name evidence="2" type="ORF">BU204_25690</name>
</gene>